<evidence type="ECO:0000313" key="2">
    <source>
        <dbReference type="Proteomes" id="UP000016662"/>
    </source>
</evidence>
<gene>
    <name evidence="1" type="ORF">RUMCAL_03486</name>
</gene>
<sequence length="53" mass="6129">MFQVSQKKSLRLPLRAATSLFKGGYYRKNIFVQFLMLSCRNRPAEFARTSLSA</sequence>
<dbReference type="HOGENOM" id="CLU_3065905_0_0_9"/>
<dbReference type="AlphaFoldDB" id="U2LHV6"/>
<reference evidence="1 2" key="1">
    <citation type="submission" date="2013-07" db="EMBL/GenBank/DDBJ databases">
        <authorList>
            <person name="Weinstock G."/>
            <person name="Sodergren E."/>
            <person name="Wylie T."/>
            <person name="Fulton L."/>
            <person name="Fulton R."/>
            <person name="Fronick C."/>
            <person name="O'Laughlin M."/>
            <person name="Godfrey J."/>
            <person name="Miner T."/>
            <person name="Herter B."/>
            <person name="Appelbaum E."/>
            <person name="Cordes M."/>
            <person name="Lek S."/>
            <person name="Wollam A."/>
            <person name="Pepin K.H."/>
            <person name="Palsikar V.B."/>
            <person name="Mitreva M."/>
            <person name="Wilson R.K."/>
        </authorList>
    </citation>
    <scope>NUCLEOTIDE SEQUENCE [LARGE SCALE GENOMIC DNA]</scope>
    <source>
        <strain evidence="1 2">ATCC 27760</strain>
    </source>
</reference>
<evidence type="ECO:0000313" key="1">
    <source>
        <dbReference type="EMBL" id="ERJ86678.1"/>
    </source>
</evidence>
<accession>U2LHV6</accession>
<dbReference type="STRING" id="411473.RUMCAL_03486"/>
<dbReference type="Proteomes" id="UP000016662">
    <property type="component" value="Unassembled WGS sequence"/>
</dbReference>
<name>U2LHV6_9FIRM</name>
<keyword evidence="2" id="KW-1185">Reference proteome</keyword>
<comment type="caution">
    <text evidence="1">The sequence shown here is derived from an EMBL/GenBank/DDBJ whole genome shotgun (WGS) entry which is preliminary data.</text>
</comment>
<dbReference type="EMBL" id="AWVF01000472">
    <property type="protein sequence ID" value="ERJ86678.1"/>
    <property type="molecule type" value="Genomic_DNA"/>
</dbReference>
<organism evidence="1 2">
    <name type="scientific">Ruminococcus callidus ATCC 27760</name>
    <dbReference type="NCBI Taxonomy" id="411473"/>
    <lineage>
        <taxon>Bacteria</taxon>
        <taxon>Bacillati</taxon>
        <taxon>Bacillota</taxon>
        <taxon>Clostridia</taxon>
        <taxon>Eubacteriales</taxon>
        <taxon>Oscillospiraceae</taxon>
        <taxon>Ruminococcus</taxon>
    </lineage>
</organism>
<protein>
    <submittedName>
        <fullName evidence="1">Uncharacterized protein</fullName>
    </submittedName>
</protein>
<proteinExistence type="predicted"/>